<dbReference type="EMBL" id="VFQX01000006">
    <property type="protein sequence ID" value="KAF0983218.1"/>
    <property type="molecule type" value="Genomic_DNA"/>
</dbReference>
<evidence type="ECO:0000256" key="5">
    <source>
        <dbReference type="ARBA" id="ARBA00007064"/>
    </source>
</evidence>
<keyword evidence="10 16" id="KW-0547">Nucleotide-binding</keyword>
<dbReference type="PANTHER" id="PTHR12039:SF0">
    <property type="entry name" value="NICOTINAMIDE-NUCLEOTIDE ADENYLYLTRANSFERASE"/>
    <property type="match status" value="1"/>
</dbReference>
<dbReference type="SUPFAM" id="SSF52374">
    <property type="entry name" value="Nucleotidylyl transferase"/>
    <property type="match status" value="1"/>
</dbReference>
<dbReference type="GO" id="GO:0004515">
    <property type="term" value="F:nicotinate-nucleotide adenylyltransferase activity"/>
    <property type="evidence" value="ECO:0007669"/>
    <property type="project" value="UniProtKB-EC"/>
</dbReference>
<keyword evidence="9 16" id="KW-0548">Nucleotidyltransferase</keyword>
<dbReference type="GO" id="GO:0005524">
    <property type="term" value="F:ATP binding"/>
    <property type="evidence" value="ECO:0007669"/>
    <property type="project" value="UniProtKB-KW"/>
</dbReference>
<dbReference type="OrthoDB" id="422187at2759"/>
<comment type="similarity">
    <text evidence="5 16">Belongs to the eukaryotic NMN adenylyltransferase family.</text>
</comment>
<comment type="function">
    <text evidence="15">Catalyzes the formation of NAD(+) from nicotinamide mononucleotide (NMN) and ATP. Can also use the deamidated form; nicotinic acid mononucleotide (NaMN) as substrate with the same efficiency. Can use triazofurin monophosphate (TrMP) as substrate. Can also use GTP and ITP as nucleotide donors. Also catalyzes the reverse reaction, i.e. the pyrophosphorolytic cleavage of NAD(+). For the pyrophosphorolytic activity, can use NAD(+), NADH, NaAD, nicotinic acid adenine dinucleotide phosphate (NHD), nicotinamide guanine dinucleotide (NGD) as substrates. Fails to cleave phosphorylated dinucleotides NADP(+), NADPH and NaADP(+). Protects against axonal degeneration following injury. May be involved in the maintenance of axonal integrity. Also functions as a stress-response chaperone protein that prevents toxic aggregation of proteins; this function may be independent of its NAD(+) synthesis activity.</text>
</comment>
<evidence type="ECO:0000313" key="19">
    <source>
        <dbReference type="Proteomes" id="UP000444721"/>
    </source>
</evidence>
<comment type="catalytic activity">
    <reaction evidence="14 16">
        <text>nicotinate beta-D-ribonucleotide + ATP + H(+) = deamido-NAD(+) + diphosphate</text>
        <dbReference type="Rhea" id="RHEA:22860"/>
        <dbReference type="ChEBI" id="CHEBI:15378"/>
        <dbReference type="ChEBI" id="CHEBI:30616"/>
        <dbReference type="ChEBI" id="CHEBI:33019"/>
        <dbReference type="ChEBI" id="CHEBI:57502"/>
        <dbReference type="ChEBI" id="CHEBI:58437"/>
        <dbReference type="EC" id="2.7.7.18"/>
    </reaction>
</comment>
<dbReference type="InterPro" id="IPR045094">
    <property type="entry name" value="NMNAT_euk"/>
</dbReference>
<keyword evidence="12 16" id="KW-0520">NAD</keyword>
<gene>
    <name evidence="18" type="ORF">FDP41_010283</name>
</gene>
<evidence type="ECO:0000256" key="2">
    <source>
        <dbReference type="ARBA" id="ARBA00004173"/>
    </source>
</evidence>
<evidence type="ECO:0000256" key="11">
    <source>
        <dbReference type="ARBA" id="ARBA00022840"/>
    </source>
</evidence>
<proteinExistence type="inferred from homology"/>
<dbReference type="Gene3D" id="3.40.50.620">
    <property type="entry name" value="HUPs"/>
    <property type="match status" value="1"/>
</dbReference>
<evidence type="ECO:0000256" key="15">
    <source>
        <dbReference type="ARBA" id="ARBA00093425"/>
    </source>
</evidence>
<evidence type="ECO:0000256" key="4">
    <source>
        <dbReference type="ARBA" id="ARBA00005019"/>
    </source>
</evidence>
<comment type="pathway">
    <text evidence="3 16">Cofactor biosynthesis; NAD(+) biosynthesis; NAD(+) from nicotinamide D-ribonucleotide: step 1/1.</text>
</comment>
<evidence type="ECO:0000256" key="7">
    <source>
        <dbReference type="ARBA" id="ARBA00022642"/>
    </source>
</evidence>
<dbReference type="Pfam" id="PF01467">
    <property type="entry name" value="CTP_transf_like"/>
    <property type="match status" value="1"/>
</dbReference>
<comment type="subunit">
    <text evidence="6">Homotetramer.</text>
</comment>
<feature type="domain" description="Cytidyltransferase-like" evidence="17">
    <location>
        <begin position="43"/>
        <end position="234"/>
    </location>
</feature>
<evidence type="ECO:0000256" key="8">
    <source>
        <dbReference type="ARBA" id="ARBA00022679"/>
    </source>
</evidence>
<dbReference type="PANTHER" id="PTHR12039">
    <property type="entry name" value="NICOTINAMIDE MONONUCLEOTIDE ADENYLYLTRANSFERASE"/>
    <property type="match status" value="1"/>
</dbReference>
<dbReference type="RefSeq" id="XP_044567931.1">
    <property type="nucleotide sequence ID" value="XM_044700564.1"/>
</dbReference>
<keyword evidence="13" id="KW-0496">Mitochondrion</keyword>
<dbReference type="VEuPathDB" id="AmoebaDB:FDP41_010283"/>
<dbReference type="GeneID" id="68117498"/>
<dbReference type="EC" id="2.7.7.18" evidence="16"/>
<evidence type="ECO:0000256" key="16">
    <source>
        <dbReference type="RuleBase" id="RU362021"/>
    </source>
</evidence>
<comment type="pathway">
    <text evidence="4">Cofactor biosynthesis; NAD(+) biosynthesis; deamido-NAD(+) from nicotinate D-ribonucleotide: step 1/1.</text>
</comment>
<dbReference type="InterPro" id="IPR014729">
    <property type="entry name" value="Rossmann-like_a/b/a_fold"/>
</dbReference>
<comment type="catalytic activity">
    <reaction evidence="16">
        <text>beta-nicotinamide D-ribonucleotide + ATP + H(+) = diphosphate + NAD(+)</text>
        <dbReference type="Rhea" id="RHEA:21360"/>
        <dbReference type="ChEBI" id="CHEBI:14649"/>
        <dbReference type="ChEBI" id="CHEBI:15378"/>
        <dbReference type="ChEBI" id="CHEBI:30616"/>
        <dbReference type="ChEBI" id="CHEBI:33019"/>
        <dbReference type="ChEBI" id="CHEBI:57540"/>
        <dbReference type="EC" id="2.7.7.1"/>
    </reaction>
</comment>
<dbReference type="AlphaFoldDB" id="A0A6A5CCF5"/>
<keyword evidence="8 16" id="KW-0808">Transferase</keyword>
<dbReference type="Proteomes" id="UP000444721">
    <property type="component" value="Unassembled WGS sequence"/>
</dbReference>
<dbReference type="OMA" id="DTWECQQ"/>
<protein>
    <recommendedName>
        <fullName evidence="16">Nicotinamide-nucleotide adenylyltransferase</fullName>
        <ecNumber evidence="16">2.7.7.1</ecNumber>
        <ecNumber evidence="16">2.7.7.18</ecNumber>
    </recommendedName>
</protein>
<organism evidence="18 19">
    <name type="scientific">Naegleria fowleri</name>
    <name type="common">Brain eating amoeba</name>
    <dbReference type="NCBI Taxonomy" id="5763"/>
    <lineage>
        <taxon>Eukaryota</taxon>
        <taxon>Discoba</taxon>
        <taxon>Heterolobosea</taxon>
        <taxon>Tetramitia</taxon>
        <taxon>Eutetramitia</taxon>
        <taxon>Vahlkampfiidae</taxon>
        <taxon>Naegleria</taxon>
    </lineage>
</organism>
<dbReference type="NCBIfam" id="TIGR00482">
    <property type="entry name" value="nicotinate (nicotinamide) nucleotide adenylyltransferase"/>
    <property type="match status" value="1"/>
</dbReference>
<evidence type="ECO:0000256" key="14">
    <source>
        <dbReference type="ARBA" id="ARBA00048721"/>
    </source>
</evidence>
<dbReference type="GO" id="GO:0005759">
    <property type="term" value="C:mitochondrial matrix"/>
    <property type="evidence" value="ECO:0007669"/>
    <property type="project" value="UniProtKB-ARBA"/>
</dbReference>
<evidence type="ECO:0000256" key="12">
    <source>
        <dbReference type="ARBA" id="ARBA00023027"/>
    </source>
</evidence>
<comment type="cofactor">
    <cofactor evidence="1">
        <name>Mg(2+)</name>
        <dbReference type="ChEBI" id="CHEBI:18420"/>
    </cofactor>
</comment>
<evidence type="ECO:0000256" key="9">
    <source>
        <dbReference type="ARBA" id="ARBA00022695"/>
    </source>
</evidence>
<keyword evidence="19" id="KW-1185">Reference proteome</keyword>
<dbReference type="VEuPathDB" id="AmoebaDB:NF0088390"/>
<dbReference type="UniPathway" id="UPA00253">
    <property type="reaction ID" value="UER00332"/>
</dbReference>
<keyword evidence="7 16" id="KW-0662">Pyridine nucleotide biosynthesis</keyword>
<dbReference type="InterPro" id="IPR004821">
    <property type="entry name" value="Cyt_trans-like"/>
</dbReference>
<dbReference type="EC" id="2.7.7.1" evidence="16"/>
<reference evidence="18 19" key="1">
    <citation type="journal article" date="2019" name="Sci. Rep.">
        <title>Nanopore sequencing improves the draft genome of the human pathogenic amoeba Naegleria fowleri.</title>
        <authorList>
            <person name="Liechti N."/>
            <person name="Schurch N."/>
            <person name="Bruggmann R."/>
            <person name="Wittwer M."/>
        </authorList>
    </citation>
    <scope>NUCLEOTIDE SEQUENCE [LARGE SCALE GENOMIC DNA]</scope>
    <source>
        <strain evidence="18 19">ATCC 30894</strain>
    </source>
</reference>
<evidence type="ECO:0000256" key="13">
    <source>
        <dbReference type="ARBA" id="ARBA00023128"/>
    </source>
</evidence>
<evidence type="ECO:0000256" key="3">
    <source>
        <dbReference type="ARBA" id="ARBA00004658"/>
    </source>
</evidence>
<accession>A0A6A5CCF5</accession>
<comment type="subcellular location">
    <subcellularLocation>
        <location evidence="2">Mitochondrion</location>
    </subcellularLocation>
</comment>
<dbReference type="GO" id="GO:0000309">
    <property type="term" value="F:nicotinamide-nucleotide adenylyltransferase activity"/>
    <property type="evidence" value="ECO:0007669"/>
    <property type="project" value="UniProtKB-EC"/>
</dbReference>
<dbReference type="InterPro" id="IPR051182">
    <property type="entry name" value="Euk_NMN_adenylyltrnsfrase"/>
</dbReference>
<dbReference type="CDD" id="cd09286">
    <property type="entry name" value="NMNAT_Eukarya"/>
    <property type="match status" value="1"/>
</dbReference>
<evidence type="ECO:0000313" key="18">
    <source>
        <dbReference type="EMBL" id="KAF0983218.1"/>
    </source>
</evidence>
<dbReference type="VEuPathDB" id="AmoebaDB:NfTy_010980"/>
<dbReference type="GO" id="GO:0009435">
    <property type="term" value="P:NAD+ biosynthetic process"/>
    <property type="evidence" value="ECO:0007669"/>
    <property type="project" value="UniProtKB-UniPathway"/>
</dbReference>
<dbReference type="FunFam" id="3.40.50.620:FF:000221">
    <property type="entry name" value="Nicotinamide/nicotinic acid mononucleotide adenylyltransferase 3"/>
    <property type="match status" value="1"/>
</dbReference>
<name>A0A6A5CCF5_NAEFO</name>
<sequence length="278" mass="31972">MSQQHSSSSSSSSYVFPTHKLRPLPSSTTTDSSCTQNTSIILIACGSFNPITNSHLRMFETARDYLQNEEKLSVLGGFISPVHQDYAKRKPTLIEAHHRVEMCKLAVSDSDWVDLDMWEVNQTEYSRTLFVLKHFTEEIEKFYSLSSGNSDDQKVRIMLLCGADLLESFVKPGVWIPEQVEYILSTYGVCCIERDGISISKIIFEHDVLYKYRKNIHVIPEWIINDVSSTKVRQLVRRNHSIKYYVADKVAEYIKNHQLYLAEQTNTSTNAVFENKQL</sequence>
<dbReference type="InterPro" id="IPR005248">
    <property type="entry name" value="NadD/NMNAT"/>
</dbReference>
<evidence type="ECO:0000256" key="1">
    <source>
        <dbReference type="ARBA" id="ARBA00001946"/>
    </source>
</evidence>
<keyword evidence="11 16" id="KW-0067">ATP-binding</keyword>
<evidence type="ECO:0000256" key="10">
    <source>
        <dbReference type="ARBA" id="ARBA00022741"/>
    </source>
</evidence>
<evidence type="ECO:0000256" key="6">
    <source>
        <dbReference type="ARBA" id="ARBA00011881"/>
    </source>
</evidence>
<evidence type="ECO:0000259" key="17">
    <source>
        <dbReference type="Pfam" id="PF01467"/>
    </source>
</evidence>
<comment type="caution">
    <text evidence="18">The sequence shown here is derived from an EMBL/GenBank/DDBJ whole genome shotgun (WGS) entry which is preliminary data.</text>
</comment>